<dbReference type="AlphaFoldDB" id="A0A919BK34"/>
<evidence type="ECO:0000313" key="3">
    <source>
        <dbReference type="Proteomes" id="UP000623842"/>
    </source>
</evidence>
<comment type="caution">
    <text evidence="2">The sequence shown here is derived from an EMBL/GenBank/DDBJ whole genome shotgun (WGS) entry which is preliminary data.</text>
</comment>
<feature type="chain" id="PRO_5037227653" description="DUF3192 domain-containing protein" evidence="1">
    <location>
        <begin position="26"/>
        <end position="128"/>
    </location>
</feature>
<evidence type="ECO:0000256" key="1">
    <source>
        <dbReference type="SAM" id="SignalP"/>
    </source>
</evidence>
<dbReference type="EMBL" id="BNCK01000005">
    <property type="protein sequence ID" value="GHF95397.1"/>
    <property type="molecule type" value="Genomic_DNA"/>
</dbReference>
<keyword evidence="3" id="KW-1185">Reference proteome</keyword>
<dbReference type="Proteomes" id="UP000623842">
    <property type="component" value="Unassembled WGS sequence"/>
</dbReference>
<feature type="signal peptide" evidence="1">
    <location>
        <begin position="1"/>
        <end position="25"/>
    </location>
</feature>
<proteinExistence type="predicted"/>
<protein>
    <recommendedName>
        <fullName evidence="4">DUF3192 domain-containing protein</fullName>
    </recommendedName>
</protein>
<evidence type="ECO:0008006" key="4">
    <source>
        <dbReference type="Google" id="ProtNLM"/>
    </source>
</evidence>
<reference evidence="2" key="1">
    <citation type="journal article" date="2014" name="Int. J. Syst. Evol. Microbiol.">
        <title>Complete genome sequence of Corynebacterium casei LMG S-19264T (=DSM 44701T), isolated from a smear-ripened cheese.</title>
        <authorList>
            <consortium name="US DOE Joint Genome Institute (JGI-PGF)"/>
            <person name="Walter F."/>
            <person name="Albersmeier A."/>
            <person name="Kalinowski J."/>
            <person name="Ruckert C."/>
        </authorList>
    </citation>
    <scope>NUCLEOTIDE SEQUENCE</scope>
    <source>
        <strain evidence="2">KCTC 42731</strain>
    </source>
</reference>
<organism evidence="2 3">
    <name type="scientific">Thalassotalea marina</name>
    <dbReference type="NCBI Taxonomy" id="1673741"/>
    <lineage>
        <taxon>Bacteria</taxon>
        <taxon>Pseudomonadati</taxon>
        <taxon>Pseudomonadota</taxon>
        <taxon>Gammaproteobacteria</taxon>
        <taxon>Alteromonadales</taxon>
        <taxon>Colwelliaceae</taxon>
        <taxon>Thalassotalea</taxon>
    </lineage>
</organism>
<accession>A0A919BK34</accession>
<reference evidence="2" key="2">
    <citation type="submission" date="2020-09" db="EMBL/GenBank/DDBJ databases">
        <authorList>
            <person name="Sun Q."/>
            <person name="Kim S."/>
        </authorList>
    </citation>
    <scope>NUCLEOTIDE SEQUENCE</scope>
    <source>
        <strain evidence="2">KCTC 42731</strain>
    </source>
</reference>
<dbReference type="Pfam" id="PF11399">
    <property type="entry name" value="DUF3192"/>
    <property type="match status" value="1"/>
</dbReference>
<evidence type="ECO:0000313" key="2">
    <source>
        <dbReference type="EMBL" id="GHF95397.1"/>
    </source>
</evidence>
<dbReference type="InterPro" id="IPR021534">
    <property type="entry name" value="DUF3192"/>
</dbReference>
<dbReference type="PROSITE" id="PS51257">
    <property type="entry name" value="PROKAR_LIPOPROTEIN"/>
    <property type="match status" value="1"/>
</dbReference>
<name>A0A919BK34_9GAMM</name>
<keyword evidence="1" id="KW-0732">Signal</keyword>
<gene>
    <name evidence="2" type="ORF">GCM10017161_24640</name>
</gene>
<sequence>MKKSLLALLVTAPLTLSLTGCIVVAGDDDGYSYSIADDFKDREYSNRKKIARIELGASFNSVETTMGVADFTETYEKDGEMVKVLFYRTQRVHKDDLTTRDECTYLYFVNGELRQTGRGGDFSRNTGH</sequence>
<dbReference type="RefSeq" id="WP_189771000.1">
    <property type="nucleotide sequence ID" value="NZ_BNCK01000005.1"/>
</dbReference>